<evidence type="ECO:0000313" key="2">
    <source>
        <dbReference type="Proteomes" id="UP000800036"/>
    </source>
</evidence>
<dbReference type="AlphaFoldDB" id="A0A6A5USL0"/>
<gene>
    <name evidence="1" type="ORF">BU23DRAFT_285673</name>
</gene>
<protein>
    <recommendedName>
        <fullName evidence="3">F-box domain-containing protein</fullName>
    </recommendedName>
</protein>
<accession>A0A6A5USL0</accession>
<dbReference type="OrthoDB" id="3799981at2759"/>
<dbReference type="Proteomes" id="UP000800036">
    <property type="component" value="Unassembled WGS sequence"/>
</dbReference>
<organism evidence="1 2">
    <name type="scientific">Bimuria novae-zelandiae CBS 107.79</name>
    <dbReference type="NCBI Taxonomy" id="1447943"/>
    <lineage>
        <taxon>Eukaryota</taxon>
        <taxon>Fungi</taxon>
        <taxon>Dikarya</taxon>
        <taxon>Ascomycota</taxon>
        <taxon>Pezizomycotina</taxon>
        <taxon>Dothideomycetes</taxon>
        <taxon>Pleosporomycetidae</taxon>
        <taxon>Pleosporales</taxon>
        <taxon>Massarineae</taxon>
        <taxon>Didymosphaeriaceae</taxon>
        <taxon>Bimuria</taxon>
    </lineage>
</organism>
<dbReference type="Gene3D" id="3.80.10.10">
    <property type="entry name" value="Ribonuclease Inhibitor"/>
    <property type="match status" value="1"/>
</dbReference>
<dbReference type="SUPFAM" id="SSF52047">
    <property type="entry name" value="RNI-like"/>
    <property type="match status" value="1"/>
</dbReference>
<proteinExistence type="predicted"/>
<evidence type="ECO:0008006" key="3">
    <source>
        <dbReference type="Google" id="ProtNLM"/>
    </source>
</evidence>
<sequence length="306" mass="35603">MVNVTIDLCRHLSSRPISMRILEHLSHAQQGLLFLQATIRHDAQYQPRFTEQFQVSQALRSLPRLGTCDITFLRLDRFHEFIHCLLAGPFAFRSNLKCLRIHVSNPETFSQVFKKEVLETQCSPLNLNRLTLDGFNMQDLFRPVSQFTYVQSLTHLTLWNCRQTQSFFSQLTDTFLESPRLIDLQHLTTNFDHVNQINIDKSLESVFKICELRSVHLTWDYPQGSPITTLAAMPLLAKSLRSLSFHQRSHIHIAEEELPYLGEGLKAVIEPCHNLLQLGIQVNEYSIIPQIWDAPVMRDHIEFWVR</sequence>
<evidence type="ECO:0000313" key="1">
    <source>
        <dbReference type="EMBL" id="KAF1967654.1"/>
    </source>
</evidence>
<dbReference type="EMBL" id="ML976729">
    <property type="protein sequence ID" value="KAF1967654.1"/>
    <property type="molecule type" value="Genomic_DNA"/>
</dbReference>
<reference evidence="1" key="1">
    <citation type="journal article" date="2020" name="Stud. Mycol.">
        <title>101 Dothideomycetes genomes: a test case for predicting lifestyles and emergence of pathogens.</title>
        <authorList>
            <person name="Haridas S."/>
            <person name="Albert R."/>
            <person name="Binder M."/>
            <person name="Bloem J."/>
            <person name="Labutti K."/>
            <person name="Salamov A."/>
            <person name="Andreopoulos B."/>
            <person name="Baker S."/>
            <person name="Barry K."/>
            <person name="Bills G."/>
            <person name="Bluhm B."/>
            <person name="Cannon C."/>
            <person name="Castanera R."/>
            <person name="Culley D."/>
            <person name="Daum C."/>
            <person name="Ezra D."/>
            <person name="Gonzalez J."/>
            <person name="Henrissat B."/>
            <person name="Kuo A."/>
            <person name="Liang C."/>
            <person name="Lipzen A."/>
            <person name="Lutzoni F."/>
            <person name="Magnuson J."/>
            <person name="Mondo S."/>
            <person name="Nolan M."/>
            <person name="Ohm R."/>
            <person name="Pangilinan J."/>
            <person name="Park H.-J."/>
            <person name="Ramirez L."/>
            <person name="Alfaro M."/>
            <person name="Sun H."/>
            <person name="Tritt A."/>
            <person name="Yoshinaga Y."/>
            <person name="Zwiers L.-H."/>
            <person name="Turgeon B."/>
            <person name="Goodwin S."/>
            <person name="Spatafora J."/>
            <person name="Crous P."/>
            <person name="Grigoriev I."/>
        </authorList>
    </citation>
    <scope>NUCLEOTIDE SEQUENCE</scope>
    <source>
        <strain evidence="1">CBS 107.79</strain>
    </source>
</reference>
<name>A0A6A5USL0_9PLEO</name>
<keyword evidence="2" id="KW-1185">Reference proteome</keyword>
<dbReference type="InterPro" id="IPR032675">
    <property type="entry name" value="LRR_dom_sf"/>
</dbReference>